<feature type="transmembrane region" description="Helical" evidence="7">
    <location>
        <begin position="501"/>
        <end position="521"/>
    </location>
</feature>
<evidence type="ECO:0000259" key="9">
    <source>
        <dbReference type="Pfam" id="PF02687"/>
    </source>
</evidence>
<keyword evidence="2" id="KW-1003">Cell membrane</keyword>
<keyword evidence="8" id="KW-0732">Signal</keyword>
<feature type="transmembrane region" description="Helical" evidence="7">
    <location>
        <begin position="409"/>
        <end position="431"/>
    </location>
</feature>
<keyword evidence="11" id="KW-1185">Reference proteome</keyword>
<feature type="signal peptide" evidence="8">
    <location>
        <begin position="1"/>
        <end position="23"/>
    </location>
</feature>
<feature type="transmembrane region" description="Helical" evidence="7">
    <location>
        <begin position="367"/>
        <end position="388"/>
    </location>
</feature>
<evidence type="ECO:0000256" key="3">
    <source>
        <dbReference type="ARBA" id="ARBA00022692"/>
    </source>
</evidence>
<evidence type="ECO:0000256" key="8">
    <source>
        <dbReference type="SAM" id="SignalP"/>
    </source>
</evidence>
<name>A0ABS7FRD5_9ACTN</name>
<feature type="chain" id="PRO_5045876252" evidence="8">
    <location>
        <begin position="24"/>
        <end position="1060"/>
    </location>
</feature>
<comment type="subcellular location">
    <subcellularLocation>
        <location evidence="1">Cell membrane</location>
        <topology evidence="1">Multi-pass membrane protein</topology>
    </subcellularLocation>
</comment>
<evidence type="ECO:0000256" key="5">
    <source>
        <dbReference type="ARBA" id="ARBA00023136"/>
    </source>
</evidence>
<dbReference type="RefSeq" id="WP_220165733.1">
    <property type="nucleotide sequence ID" value="NZ_JAIBOA010000006.1"/>
</dbReference>
<accession>A0ABS7FRD5</accession>
<dbReference type="InterPro" id="IPR050250">
    <property type="entry name" value="Macrolide_Exporter_MacB"/>
</dbReference>
<feature type="transmembrane region" description="Helical" evidence="7">
    <location>
        <begin position="968"/>
        <end position="996"/>
    </location>
</feature>
<organism evidence="10 11">
    <name type="scientific">Actinomadura parmotrematis</name>
    <dbReference type="NCBI Taxonomy" id="2864039"/>
    <lineage>
        <taxon>Bacteria</taxon>
        <taxon>Bacillati</taxon>
        <taxon>Actinomycetota</taxon>
        <taxon>Actinomycetes</taxon>
        <taxon>Streptosporangiales</taxon>
        <taxon>Thermomonosporaceae</taxon>
        <taxon>Actinomadura</taxon>
    </lineage>
</organism>
<evidence type="ECO:0000256" key="7">
    <source>
        <dbReference type="SAM" id="Phobius"/>
    </source>
</evidence>
<keyword evidence="4 7" id="KW-1133">Transmembrane helix</keyword>
<evidence type="ECO:0000313" key="11">
    <source>
        <dbReference type="Proteomes" id="UP000774570"/>
    </source>
</evidence>
<evidence type="ECO:0000313" key="10">
    <source>
        <dbReference type="EMBL" id="MBW8482876.1"/>
    </source>
</evidence>
<dbReference type="EMBL" id="JAIBOA010000006">
    <property type="protein sequence ID" value="MBW8482876.1"/>
    <property type="molecule type" value="Genomic_DNA"/>
</dbReference>
<keyword evidence="5 7" id="KW-0472">Membrane</keyword>
<evidence type="ECO:0000256" key="4">
    <source>
        <dbReference type="ARBA" id="ARBA00022989"/>
    </source>
</evidence>
<feature type="transmembrane region" description="Helical" evidence="7">
    <location>
        <begin position="443"/>
        <end position="464"/>
    </location>
</feature>
<dbReference type="PANTHER" id="PTHR30572:SF4">
    <property type="entry name" value="ABC TRANSPORTER PERMEASE YTRF"/>
    <property type="match status" value="1"/>
</dbReference>
<evidence type="ECO:0000256" key="1">
    <source>
        <dbReference type="ARBA" id="ARBA00004651"/>
    </source>
</evidence>
<comment type="caution">
    <text evidence="10">The sequence shown here is derived from an EMBL/GenBank/DDBJ whole genome shotgun (WGS) entry which is preliminary data.</text>
</comment>
<protein>
    <submittedName>
        <fullName evidence="10">FtsX-like permease family protein</fullName>
    </submittedName>
</protein>
<feature type="transmembrane region" description="Helical" evidence="7">
    <location>
        <begin position="317"/>
        <end position="347"/>
    </location>
</feature>
<feature type="transmembrane region" description="Helical" evidence="7">
    <location>
        <begin position="274"/>
        <end position="296"/>
    </location>
</feature>
<feature type="domain" description="ABC3 transporter permease C-terminal" evidence="9">
    <location>
        <begin position="928"/>
        <end position="1046"/>
    </location>
</feature>
<proteinExistence type="inferred from homology"/>
<feature type="transmembrane region" description="Helical" evidence="7">
    <location>
        <begin position="923"/>
        <end position="947"/>
    </location>
</feature>
<dbReference type="PANTHER" id="PTHR30572">
    <property type="entry name" value="MEMBRANE COMPONENT OF TRANSPORTER-RELATED"/>
    <property type="match status" value="1"/>
</dbReference>
<feature type="transmembrane region" description="Helical" evidence="7">
    <location>
        <begin position="1016"/>
        <end position="1045"/>
    </location>
</feature>
<feature type="domain" description="ABC3 transporter permease C-terminal" evidence="9">
    <location>
        <begin position="280"/>
        <end position="386"/>
    </location>
</feature>
<evidence type="ECO:0000256" key="6">
    <source>
        <dbReference type="ARBA" id="ARBA00038076"/>
    </source>
</evidence>
<dbReference type="Pfam" id="PF02687">
    <property type="entry name" value="FtsX"/>
    <property type="match status" value="2"/>
</dbReference>
<dbReference type="Proteomes" id="UP000774570">
    <property type="component" value="Unassembled WGS sequence"/>
</dbReference>
<keyword evidence="3 7" id="KW-0812">Transmembrane</keyword>
<gene>
    <name evidence="10" type="ORF">K1Y72_10885</name>
</gene>
<sequence length="1060" mass="109300">MVRDRAVVLAACATVLFAATVLAALVGYSGSVTRDGLRRTLERSDFDRVGTRVTATVPGGGWDAAQGKVRALLKPVYRDVPLSISASARSDSYALPGGGSKPDLTVFATYGGIEAHARLVAGSWPAAGADVQAVVPSGAAKALKLGVGDTLTLRGRVDRSSVVKVRVSGIFSARSDDYFWRDDRLAVEGVERLGYTTYGPLVVRPEVFARRFTAAPVEVRWKVLPDLGRIDAGGLTALGRRAAAVQDPDYRTVTGLPDQTEQLGRAVLVARSTMLMPVLQLMLLAGYALVLVARLLADHRRAEVALLRTRGASLRQIGGLTLAEGLLIAAPGALFGPLLAGPLLALAGRTPAVRAAGLRLDAGPLGPLWVVSVAAAVVCALLLAGPTLNGASRTFVEAQSGIGRPRRGALRGTGADLALLVVAGIGVWQLTRYGGAATGSIDPLIVSAPALALLAGGTLLLRLVPATSRLVELATARGRGLAAALGARQVGRRRLRYTGPALLLIMAMAVGVLSVTTMATWRSSQLDQADFQAGTDLRVAVPDEGGAGAASASRYATLPGVTGLAGVYRQDVEVGTDTAALLAVDARRLAPLLRVRPSLERDLRLGELPDSQRAALAVVPGRPRELRFDVRAAGKAGGPIAVWATMVDGRGHTFRADLKGIRADGRTRTVAVPVAAGTAFPLALRGMHFPYDDNAPNDGTITLEVTALRGDGGAARPPAGAGQDVFVDNTGLWETQPPKPVWERSLPAGDVLRMRIPAVGQRRQESWAATTGATAHAMLTTAAPPAHAEAGSVSTPAPVAGVVTAGLAERARVKRGGTVTVGTAYGSQPVRVVGVVPALPGVAGRLGVLVDLPALADHRAAVAAADPGTTRVTEWWMAAAGGRTGPAAAAVAADRSRGEVLADRAALRHELRDAPLGVALQGALILGFVAALAFAVVAFTVNATVAVQERGREFTVLRALGVRPGQVAGMLAVEQAFLVGVGVLGGLLLGLVVAWLDVPHIVLTVQAGEPYPPADLIVPWPLVAAMAAGVTAVLALVLAPLIAALRRRGLGADLREGDAL</sequence>
<comment type="similarity">
    <text evidence="6">Belongs to the ABC-4 integral membrane protein family.</text>
</comment>
<reference evidence="10 11" key="1">
    <citation type="submission" date="2021-07" db="EMBL/GenBank/DDBJ databases">
        <title>Actinomadura sp. PM05-2 isolated from lichen.</title>
        <authorList>
            <person name="Somphong A."/>
            <person name="Phongsopitanun W."/>
            <person name="Tanasupawat S."/>
            <person name="Peongsungnone V."/>
        </authorList>
    </citation>
    <scope>NUCLEOTIDE SEQUENCE [LARGE SCALE GENOMIC DNA]</scope>
    <source>
        <strain evidence="10 11">PM05-2</strain>
    </source>
</reference>
<dbReference type="InterPro" id="IPR003838">
    <property type="entry name" value="ABC3_permease_C"/>
</dbReference>
<evidence type="ECO:0000256" key="2">
    <source>
        <dbReference type="ARBA" id="ARBA00022475"/>
    </source>
</evidence>